<evidence type="ECO:0000256" key="3">
    <source>
        <dbReference type="ARBA" id="ARBA00005507"/>
    </source>
</evidence>
<accession>A0AAD9WZ59</accession>
<keyword evidence="5" id="KW-0336">GPI-anchor</keyword>
<evidence type="ECO:0000313" key="14">
    <source>
        <dbReference type="Proteomes" id="UP001280121"/>
    </source>
</evidence>
<dbReference type="GO" id="GO:0010215">
    <property type="term" value="P:cellulose microfibril organization"/>
    <property type="evidence" value="ECO:0007669"/>
    <property type="project" value="InterPro"/>
</dbReference>
<dbReference type="Pfam" id="PF13360">
    <property type="entry name" value="PQQ_2"/>
    <property type="match status" value="2"/>
</dbReference>
<name>A0AAD9WZ59_9ROSI</name>
<dbReference type="PANTHER" id="PTHR32303">
    <property type="entry name" value="QUINOPROTEIN ALCOHOL DEHYDROGENASE (CYTOCHROME C)"/>
    <property type="match status" value="1"/>
</dbReference>
<keyword evidence="14" id="KW-1185">Reference proteome</keyword>
<comment type="similarity">
    <text evidence="3">Belongs to the COBRA family.</text>
</comment>
<evidence type="ECO:0000259" key="12">
    <source>
        <dbReference type="Pfam" id="PF25079"/>
    </source>
</evidence>
<gene>
    <name evidence="13" type="ORF">Ddye_015236</name>
</gene>
<keyword evidence="7" id="KW-0560">Oxidoreductase</keyword>
<evidence type="ECO:0000313" key="13">
    <source>
        <dbReference type="EMBL" id="KAK2647747.1"/>
    </source>
</evidence>
<evidence type="ECO:0000256" key="10">
    <source>
        <dbReference type="SAM" id="SignalP"/>
    </source>
</evidence>
<feature type="domain" description="COBRA C-terminal" evidence="12">
    <location>
        <begin position="747"/>
        <end position="939"/>
    </location>
</feature>
<evidence type="ECO:0000256" key="8">
    <source>
        <dbReference type="ARBA" id="ARBA00023180"/>
    </source>
</evidence>
<dbReference type="GO" id="GO:0016491">
    <property type="term" value="F:oxidoreductase activity"/>
    <property type="evidence" value="ECO:0007669"/>
    <property type="project" value="UniProtKB-KW"/>
</dbReference>
<comment type="caution">
    <text evidence="13">The sequence shown here is derived from an EMBL/GenBank/DDBJ whole genome shotgun (WGS) entry which is preliminary data.</text>
</comment>
<feature type="domain" description="Pyrrolo-quinoline quinone repeat" evidence="11">
    <location>
        <begin position="78"/>
        <end position="329"/>
    </location>
</feature>
<dbReference type="InterPro" id="IPR018391">
    <property type="entry name" value="PQQ_b-propeller_rpt"/>
</dbReference>
<dbReference type="EMBL" id="JANJYI010000005">
    <property type="protein sequence ID" value="KAK2647747.1"/>
    <property type="molecule type" value="Genomic_DNA"/>
</dbReference>
<dbReference type="Pfam" id="PF04833">
    <property type="entry name" value="COBRA"/>
    <property type="match status" value="1"/>
</dbReference>
<sequence length="968" mass="106919">MAPPTFYQQNHLLLLLLCMLISLLSFTASAGSDWHGIQKGHEATENWFNHGGDLYNRRYASKETKISLKTVSKLSLKWEFYAGKDISATPSIFNGTLYFPSWNGQIYAIKASDGSLVWKKNLQNLTGFSPTPGLVANVNWIVSRSTPTIVVDDDDDHDLLIIGVYGPAFVVAVKRTTGELVWSTQLDHNPASVITMSGTYYKGSFYVGTSSLEEGLSIQQCCTFRGSFCKLDVETGEILWKTFMLPDNNGKTGAYAGAAIWGSSPSIDILRNHVYIATGNLYSVPPLIEECQKRENNQTVPTHPDECVEPDNHSDSILALDLDSGKIKWYHQLGGYDVWFGACNNFSTPGCPPGPNPDADFGEAPMMLSIQVNGIKKDIVVAVQKSGFAWALDRDNGTLVWATEAGPGGLGGGGSWGAATDEKRIYTNIANIERKNFTLKPSNKTTNSGGWVAMDAQNGKILWSIADPSNAAAFGPVSVAISVVFVGSTHLKGPIYAMNAETGKVVWSYETGATVYGGMSINNGCIYVGNGYNVSIGAGLATDGTSLFAFYGYDPLDPHSKISITWDLLQSNEATNDVIVSIFNFQSYRHIDEPGWRVSWSWSADEVIWSMVGAEAMEQGNCSAFQARAPLPHCCEKMPVIIDLLPGAPYNQQTKNCCKGGVLTSMFQDPSKSASTFQMNVGGVVNYTGFTMPVNFSLGVPGYTCGDPFEVPPSRFSTNKGRRWTQALRTWNVTCMYSQFIASQNPKCCVSLSAFYNDTIIPCPRCSCQCQDDLTANCIKYGETPSLLQQKRDPSEEPPQAVICSKHMCPIRVHWHVKQSYKEYWRVKITVTNLNVMRNYSRWNLVVLHPNLQSVTQVFSFNYKPLNQYDGYINDTGMLWGIQYYNDMLLQAGESGNVQTEILFHKDEGIFTFSQGWAFPRRIMFNGDECVMPPPDQYPTLPNTAHHSASTLTFITILFSFLLFLKLV</sequence>
<dbReference type="SUPFAM" id="SSF50998">
    <property type="entry name" value="Quinoprotein alcohol dehydrogenase-like"/>
    <property type="match status" value="1"/>
</dbReference>
<dbReference type="PANTHER" id="PTHR32303:SF10">
    <property type="entry name" value="OUTER MEMBRANE PROTEIN ASSEMBLY FACTOR BAMB"/>
    <property type="match status" value="1"/>
</dbReference>
<dbReference type="InterPro" id="IPR056900">
    <property type="entry name" value="COB_C"/>
</dbReference>
<comment type="similarity">
    <text evidence="4">Belongs to the bacterial PQQ dehydrogenase family.</text>
</comment>
<evidence type="ECO:0000256" key="7">
    <source>
        <dbReference type="ARBA" id="ARBA00023002"/>
    </source>
</evidence>
<dbReference type="AlphaFoldDB" id="A0AAD9WZ59"/>
<evidence type="ECO:0000259" key="11">
    <source>
        <dbReference type="Pfam" id="PF13360"/>
    </source>
</evidence>
<dbReference type="InterPro" id="IPR006918">
    <property type="entry name" value="COBRA_pln"/>
</dbReference>
<dbReference type="GO" id="GO:0005886">
    <property type="term" value="C:plasma membrane"/>
    <property type="evidence" value="ECO:0007669"/>
    <property type="project" value="UniProtKB-SubCell"/>
</dbReference>
<comment type="subcellular location">
    <subcellularLocation>
        <location evidence="2">Cell membrane</location>
        <topology evidence="2">Lipid-anchor</topology>
        <topology evidence="2">GPI-anchor</topology>
    </subcellularLocation>
</comment>
<evidence type="ECO:0000256" key="4">
    <source>
        <dbReference type="ARBA" id="ARBA00008156"/>
    </source>
</evidence>
<feature type="chain" id="PRO_5042194113" evidence="10">
    <location>
        <begin position="30"/>
        <end position="968"/>
    </location>
</feature>
<reference evidence="13" key="1">
    <citation type="journal article" date="2023" name="Plant J.">
        <title>Genome sequences and population genomics provide insights into the demographic history, inbreeding, and mutation load of two 'living fossil' tree species of Dipteronia.</title>
        <authorList>
            <person name="Feng Y."/>
            <person name="Comes H.P."/>
            <person name="Chen J."/>
            <person name="Zhu S."/>
            <person name="Lu R."/>
            <person name="Zhang X."/>
            <person name="Li P."/>
            <person name="Qiu J."/>
            <person name="Olsen K.M."/>
            <person name="Qiu Y."/>
        </authorList>
    </citation>
    <scope>NUCLEOTIDE SEQUENCE</scope>
    <source>
        <strain evidence="13">KIB01</strain>
    </source>
</reference>
<protein>
    <submittedName>
        <fullName evidence="13">Uncharacterized protein</fullName>
    </submittedName>
</protein>
<evidence type="ECO:0000256" key="5">
    <source>
        <dbReference type="ARBA" id="ARBA00022622"/>
    </source>
</evidence>
<organism evidence="13 14">
    <name type="scientific">Dipteronia dyeriana</name>
    <dbReference type="NCBI Taxonomy" id="168575"/>
    <lineage>
        <taxon>Eukaryota</taxon>
        <taxon>Viridiplantae</taxon>
        <taxon>Streptophyta</taxon>
        <taxon>Embryophyta</taxon>
        <taxon>Tracheophyta</taxon>
        <taxon>Spermatophyta</taxon>
        <taxon>Magnoliopsida</taxon>
        <taxon>eudicotyledons</taxon>
        <taxon>Gunneridae</taxon>
        <taxon>Pentapetalae</taxon>
        <taxon>rosids</taxon>
        <taxon>malvids</taxon>
        <taxon>Sapindales</taxon>
        <taxon>Sapindaceae</taxon>
        <taxon>Hippocastanoideae</taxon>
        <taxon>Acereae</taxon>
        <taxon>Dipteronia</taxon>
    </lineage>
</organism>
<dbReference type="GO" id="GO:0098552">
    <property type="term" value="C:side of membrane"/>
    <property type="evidence" value="ECO:0007669"/>
    <property type="project" value="UniProtKB-KW"/>
</dbReference>
<keyword evidence="6 10" id="KW-0732">Signal</keyword>
<dbReference type="SMART" id="SM00564">
    <property type="entry name" value="PQQ"/>
    <property type="match status" value="6"/>
</dbReference>
<evidence type="ECO:0000256" key="6">
    <source>
        <dbReference type="ARBA" id="ARBA00022729"/>
    </source>
</evidence>
<feature type="domain" description="Pyrrolo-quinoline quinone repeat" evidence="11">
    <location>
        <begin position="450"/>
        <end position="533"/>
    </location>
</feature>
<dbReference type="Proteomes" id="UP001280121">
    <property type="component" value="Unassembled WGS sequence"/>
</dbReference>
<proteinExistence type="inferred from homology"/>
<keyword evidence="9" id="KW-0449">Lipoprotein</keyword>
<evidence type="ECO:0000256" key="1">
    <source>
        <dbReference type="ARBA" id="ARBA00001931"/>
    </source>
</evidence>
<comment type="cofactor">
    <cofactor evidence="1">
        <name>pyrroloquinoline quinone</name>
        <dbReference type="ChEBI" id="CHEBI:58442"/>
    </cofactor>
</comment>
<evidence type="ECO:0000256" key="9">
    <source>
        <dbReference type="ARBA" id="ARBA00023288"/>
    </source>
</evidence>
<dbReference type="Gene3D" id="2.140.10.10">
    <property type="entry name" value="Quinoprotein alcohol dehydrogenase-like superfamily"/>
    <property type="match status" value="1"/>
</dbReference>
<feature type="signal peptide" evidence="10">
    <location>
        <begin position="1"/>
        <end position="29"/>
    </location>
</feature>
<keyword evidence="8" id="KW-0325">Glycoprotein</keyword>
<evidence type="ECO:0000256" key="2">
    <source>
        <dbReference type="ARBA" id="ARBA00004609"/>
    </source>
</evidence>
<dbReference type="Pfam" id="PF25079">
    <property type="entry name" value="COB_C"/>
    <property type="match status" value="1"/>
</dbReference>
<dbReference type="InterPro" id="IPR002372">
    <property type="entry name" value="PQQ_rpt_dom"/>
</dbReference>
<keyword evidence="5" id="KW-0472">Membrane</keyword>
<dbReference type="InterPro" id="IPR011047">
    <property type="entry name" value="Quinoprotein_ADH-like_sf"/>
</dbReference>